<protein>
    <submittedName>
        <fullName evidence="4">Multidrug transporter</fullName>
    </submittedName>
</protein>
<reference evidence="3 6" key="2">
    <citation type="submission" date="2022-05" db="EMBL/GenBank/DDBJ databases">
        <title>Genome Sequencing of Bee-Associated Microbes.</title>
        <authorList>
            <person name="Dunlap C."/>
        </authorList>
    </citation>
    <scope>NUCLEOTIDE SEQUENCE [LARGE SCALE GENOMIC DNA]</scope>
    <source>
        <strain evidence="3 6">NRRL B-14613</strain>
    </source>
</reference>
<evidence type="ECO:0000313" key="6">
    <source>
        <dbReference type="Proteomes" id="UP001209276"/>
    </source>
</evidence>
<dbReference type="EMBL" id="JAMDMM010000021">
    <property type="protein sequence ID" value="MCY9607655.1"/>
    <property type="molecule type" value="Genomic_DNA"/>
</dbReference>
<dbReference type="GeneID" id="76996589"/>
<dbReference type="Pfam" id="PF16982">
    <property type="entry name" value="Flp1_like"/>
    <property type="match status" value="1"/>
</dbReference>
<keyword evidence="1" id="KW-1133">Transmembrane helix</keyword>
<evidence type="ECO:0000313" key="5">
    <source>
        <dbReference type="Proteomes" id="UP000315377"/>
    </source>
</evidence>
<keyword evidence="6" id="KW-1185">Reference proteome</keyword>
<sequence>MDRSLLFFKRLWKEEDGLGMVEIVIIIAVIVVLALVFREQISTFLENLISRATKETDKIFKEK</sequence>
<keyword evidence="1" id="KW-0812">Transmembrane</keyword>
<keyword evidence="1" id="KW-0472">Membrane</keyword>
<evidence type="ECO:0000313" key="4">
    <source>
        <dbReference type="EMBL" id="QDM44048.1"/>
    </source>
</evidence>
<proteinExistence type="predicted"/>
<dbReference type="RefSeq" id="WP_087444780.1">
    <property type="nucleotide sequence ID" value="NZ_CABMNB010000047.1"/>
</dbReference>
<accession>A0AAJ1LFG6</accession>
<name>A0AAJ1LFG6_PANTH</name>
<dbReference type="InterPro" id="IPR031564">
    <property type="entry name" value="Flp1-like"/>
</dbReference>
<feature type="domain" description="Putative Flagellin Flp1-like" evidence="2">
    <location>
        <begin position="10"/>
        <end position="56"/>
    </location>
</feature>
<dbReference type="Proteomes" id="UP000315377">
    <property type="component" value="Chromosome"/>
</dbReference>
<dbReference type="Proteomes" id="UP001209276">
    <property type="component" value="Unassembled WGS sequence"/>
</dbReference>
<evidence type="ECO:0000259" key="2">
    <source>
        <dbReference type="Pfam" id="PF16982"/>
    </source>
</evidence>
<evidence type="ECO:0000313" key="3">
    <source>
        <dbReference type="EMBL" id="MCY9607655.1"/>
    </source>
</evidence>
<dbReference type="AlphaFoldDB" id="A0AAJ1LFG6"/>
<gene>
    <name evidence="4" type="ORF">FLT43_11490</name>
    <name evidence="3" type="ORF">M5W83_10890</name>
</gene>
<dbReference type="EMBL" id="CP041405">
    <property type="protein sequence ID" value="QDM44048.1"/>
    <property type="molecule type" value="Genomic_DNA"/>
</dbReference>
<feature type="transmembrane region" description="Helical" evidence="1">
    <location>
        <begin position="20"/>
        <end position="37"/>
    </location>
</feature>
<organism evidence="4 5">
    <name type="scientific">Paenibacillus thiaminolyticus</name>
    <name type="common">Bacillus thiaminolyticus</name>
    <dbReference type="NCBI Taxonomy" id="49283"/>
    <lineage>
        <taxon>Bacteria</taxon>
        <taxon>Bacillati</taxon>
        <taxon>Bacillota</taxon>
        <taxon>Bacilli</taxon>
        <taxon>Bacillales</taxon>
        <taxon>Paenibacillaceae</taxon>
        <taxon>Paenibacillus</taxon>
    </lineage>
</organism>
<reference evidence="4 5" key="1">
    <citation type="submission" date="2019-07" db="EMBL/GenBank/DDBJ databases">
        <title>Paenibacillus thiaminolyticus NRRL B-4156.</title>
        <authorList>
            <person name="Hehnly C."/>
            <person name="Zhang L."/>
        </authorList>
    </citation>
    <scope>NUCLEOTIDE SEQUENCE [LARGE SCALE GENOMIC DNA]</scope>
    <source>
        <strain evidence="4 5">NRRL B-4156</strain>
    </source>
</reference>
<evidence type="ECO:0000256" key="1">
    <source>
        <dbReference type="SAM" id="Phobius"/>
    </source>
</evidence>